<gene>
    <name evidence="1" type="ORF">HPB48_014469</name>
</gene>
<dbReference type="OrthoDB" id="10575300at2759"/>
<dbReference type="VEuPathDB" id="VectorBase:HLOH_055121"/>
<comment type="caution">
    <text evidence="1">The sequence shown here is derived from an EMBL/GenBank/DDBJ whole genome shotgun (WGS) entry which is preliminary data.</text>
</comment>
<dbReference type="Proteomes" id="UP000821853">
    <property type="component" value="Chromosome 2"/>
</dbReference>
<evidence type="ECO:0000313" key="2">
    <source>
        <dbReference type="Proteomes" id="UP000821853"/>
    </source>
</evidence>
<dbReference type="EMBL" id="JABSTR010000004">
    <property type="protein sequence ID" value="KAH9366787.1"/>
    <property type="molecule type" value="Genomic_DNA"/>
</dbReference>
<sequence length="86" mass="10382">MDLEEWTTKLVEKANKFTKEIQLTCQNPEVDPHLLQIWEARRSLTRRWKKLKCNNKLQKRIALLTKLAEEYASQLGRQNWNQLCDR</sequence>
<dbReference type="AlphaFoldDB" id="A0A9J6FVJ4"/>
<evidence type="ECO:0000313" key="1">
    <source>
        <dbReference type="EMBL" id="KAH9366787.1"/>
    </source>
</evidence>
<proteinExistence type="predicted"/>
<reference evidence="1 2" key="1">
    <citation type="journal article" date="2020" name="Cell">
        <title>Large-Scale Comparative Analyses of Tick Genomes Elucidate Their Genetic Diversity and Vector Capacities.</title>
        <authorList>
            <consortium name="Tick Genome and Microbiome Consortium (TIGMIC)"/>
            <person name="Jia N."/>
            <person name="Wang J."/>
            <person name="Shi W."/>
            <person name="Du L."/>
            <person name="Sun Y."/>
            <person name="Zhan W."/>
            <person name="Jiang J.F."/>
            <person name="Wang Q."/>
            <person name="Zhang B."/>
            <person name="Ji P."/>
            <person name="Bell-Sakyi L."/>
            <person name="Cui X.M."/>
            <person name="Yuan T.T."/>
            <person name="Jiang B.G."/>
            <person name="Yang W.F."/>
            <person name="Lam T.T."/>
            <person name="Chang Q.C."/>
            <person name="Ding S.J."/>
            <person name="Wang X.J."/>
            <person name="Zhu J.G."/>
            <person name="Ruan X.D."/>
            <person name="Zhao L."/>
            <person name="Wei J.T."/>
            <person name="Ye R.Z."/>
            <person name="Que T.C."/>
            <person name="Du C.H."/>
            <person name="Zhou Y.H."/>
            <person name="Cheng J.X."/>
            <person name="Dai P.F."/>
            <person name="Guo W.B."/>
            <person name="Han X.H."/>
            <person name="Huang E.J."/>
            <person name="Li L.F."/>
            <person name="Wei W."/>
            <person name="Gao Y.C."/>
            <person name="Liu J.Z."/>
            <person name="Shao H.Z."/>
            <person name="Wang X."/>
            <person name="Wang C.C."/>
            <person name="Yang T.C."/>
            <person name="Huo Q.B."/>
            <person name="Li W."/>
            <person name="Chen H.Y."/>
            <person name="Chen S.E."/>
            <person name="Zhou L.G."/>
            <person name="Ni X.B."/>
            <person name="Tian J.H."/>
            <person name="Sheng Y."/>
            <person name="Liu T."/>
            <person name="Pan Y.S."/>
            <person name="Xia L.Y."/>
            <person name="Li J."/>
            <person name="Zhao F."/>
            <person name="Cao W.C."/>
        </authorList>
    </citation>
    <scope>NUCLEOTIDE SEQUENCE [LARGE SCALE GENOMIC DNA]</scope>
    <source>
        <strain evidence="1">HaeL-2018</strain>
    </source>
</reference>
<dbReference type="OMA" id="HTQANWH"/>
<protein>
    <submittedName>
        <fullName evidence="1">Uncharacterized protein</fullName>
    </submittedName>
</protein>
<name>A0A9J6FVJ4_HAELO</name>
<organism evidence="1 2">
    <name type="scientific">Haemaphysalis longicornis</name>
    <name type="common">Bush tick</name>
    <dbReference type="NCBI Taxonomy" id="44386"/>
    <lineage>
        <taxon>Eukaryota</taxon>
        <taxon>Metazoa</taxon>
        <taxon>Ecdysozoa</taxon>
        <taxon>Arthropoda</taxon>
        <taxon>Chelicerata</taxon>
        <taxon>Arachnida</taxon>
        <taxon>Acari</taxon>
        <taxon>Parasitiformes</taxon>
        <taxon>Ixodida</taxon>
        <taxon>Ixodoidea</taxon>
        <taxon>Ixodidae</taxon>
        <taxon>Haemaphysalinae</taxon>
        <taxon>Haemaphysalis</taxon>
    </lineage>
</organism>
<accession>A0A9J6FVJ4</accession>
<keyword evidence="2" id="KW-1185">Reference proteome</keyword>